<dbReference type="AlphaFoldDB" id="A0A494WEL9"/>
<dbReference type="InterPro" id="IPR017585">
    <property type="entry name" value="SAF_FlgA"/>
</dbReference>
<keyword evidence="3" id="KW-0969">Cilium</keyword>
<reference evidence="3 4" key="1">
    <citation type="submission" date="2018-05" db="EMBL/GenBank/DDBJ databases">
        <title>Complete Genome Sequence of the Nonylphenol-Degrading Bacterium Sphingobium amiense DSM 16289T.</title>
        <authorList>
            <person name="Ootsuka M."/>
            <person name="Nishizawa T."/>
            <person name="Ohta H."/>
        </authorList>
    </citation>
    <scope>NUCLEOTIDE SEQUENCE [LARGE SCALE GENOMIC DNA]</scope>
    <source>
        <strain evidence="3 4">DSM 16289</strain>
    </source>
</reference>
<dbReference type="EMBL" id="AP018664">
    <property type="protein sequence ID" value="BBD98929.1"/>
    <property type="molecule type" value="Genomic_DNA"/>
</dbReference>
<evidence type="ECO:0000313" key="4">
    <source>
        <dbReference type="Proteomes" id="UP000279959"/>
    </source>
</evidence>
<accession>A0A494WEL9</accession>
<dbReference type="Pfam" id="PF13144">
    <property type="entry name" value="ChapFlgA"/>
    <property type="match status" value="1"/>
</dbReference>
<dbReference type="Proteomes" id="UP000279959">
    <property type="component" value="Chromosome"/>
</dbReference>
<gene>
    <name evidence="3" type="ORF">SAMIE_1024300</name>
</gene>
<evidence type="ECO:0000313" key="3">
    <source>
        <dbReference type="EMBL" id="BBD98929.1"/>
    </source>
</evidence>
<feature type="chain" id="PRO_5019781258" evidence="1">
    <location>
        <begin position="39"/>
        <end position="208"/>
    </location>
</feature>
<keyword evidence="3" id="KW-0282">Flagellum</keyword>
<name>A0A494WEL9_9SPHN</name>
<proteinExistence type="predicted"/>
<sequence>MLKAAKDCPTFTGARPVIRFSYVLLVAAALTGAQSATAQAPQKFENLDRIDSLVAMTVGANLGEPGGPAAPVDRRLRLAACPVTPSVEGPVFGAAMVKCDALGWRIRVPLVAGAAAAASGPLPRAAAAPANRFARPVAAALKEAVVRKGDPVQLMAGNAAFSVSRMMLADEDGALGDTIRVREDKKSAPIFAQVVEMGVVRIPGFNDF</sequence>
<keyword evidence="1" id="KW-0732">Signal</keyword>
<keyword evidence="4" id="KW-1185">Reference proteome</keyword>
<dbReference type="Gene3D" id="2.30.30.760">
    <property type="match status" value="1"/>
</dbReference>
<feature type="domain" description="Flagella basal body P-ring formation protein FlgA SAF" evidence="2">
    <location>
        <begin position="142"/>
        <end position="202"/>
    </location>
</feature>
<feature type="signal peptide" evidence="1">
    <location>
        <begin position="1"/>
        <end position="38"/>
    </location>
</feature>
<protein>
    <submittedName>
        <fullName evidence="3">Flagellar protein</fullName>
    </submittedName>
</protein>
<organism evidence="3 4">
    <name type="scientific">Sphingobium amiense</name>
    <dbReference type="NCBI Taxonomy" id="135719"/>
    <lineage>
        <taxon>Bacteria</taxon>
        <taxon>Pseudomonadati</taxon>
        <taxon>Pseudomonadota</taxon>
        <taxon>Alphaproteobacteria</taxon>
        <taxon>Sphingomonadales</taxon>
        <taxon>Sphingomonadaceae</taxon>
        <taxon>Sphingobium</taxon>
    </lineage>
</organism>
<dbReference type="KEGG" id="sami:SAMIE_1024300"/>
<keyword evidence="3" id="KW-0966">Cell projection</keyword>
<evidence type="ECO:0000259" key="2">
    <source>
        <dbReference type="Pfam" id="PF13144"/>
    </source>
</evidence>
<evidence type="ECO:0000256" key="1">
    <source>
        <dbReference type="SAM" id="SignalP"/>
    </source>
</evidence>